<evidence type="ECO:0008006" key="3">
    <source>
        <dbReference type="Google" id="ProtNLM"/>
    </source>
</evidence>
<accession>A0A8A3PDD9</accession>
<protein>
    <recommendedName>
        <fullName evidence="3">Berberine/berberine-like domain-containing protein</fullName>
    </recommendedName>
</protein>
<evidence type="ECO:0000313" key="1">
    <source>
        <dbReference type="EMBL" id="QSZ33099.1"/>
    </source>
</evidence>
<keyword evidence="2" id="KW-1185">Reference proteome</keyword>
<dbReference type="Proteomes" id="UP000672032">
    <property type="component" value="Chromosome 3"/>
</dbReference>
<name>A0A8A3PDD9_9HELO</name>
<evidence type="ECO:0000313" key="2">
    <source>
        <dbReference type="Proteomes" id="UP000672032"/>
    </source>
</evidence>
<gene>
    <name evidence="1" type="ORF">DSL72_002684</name>
</gene>
<dbReference type="OrthoDB" id="2151789at2759"/>
<proteinExistence type="predicted"/>
<sequence>MNRSRPPTESTPQLVATVRRHSGNHPSLSPLHLSAQDVAQVLKSSRAINSETEIATKVAVRGGGRSPFAGRANIDNAMVSQLTCGILMPLEWTKVRILSRVFTSNEFTIASNFEYIKEGSTSAVFKPFIDIKPQYRNTMKISTLGKTARDIQEMQANGVRQAFAPTSFQFSVAHLQNVYALFKSAAAAASVEDVKGMHWTLTYWRFHGSITAKSTASGGNSTGLDTSQSSLVLCMLAFSWESTFDDARMDGTAKRFIEEVDEFSKSAGLFNRYKYFNYSLGHQDPISGYGDEMNTACKQ</sequence>
<organism evidence="1 2">
    <name type="scientific">Monilinia vaccinii-corymbosi</name>
    <dbReference type="NCBI Taxonomy" id="61207"/>
    <lineage>
        <taxon>Eukaryota</taxon>
        <taxon>Fungi</taxon>
        <taxon>Dikarya</taxon>
        <taxon>Ascomycota</taxon>
        <taxon>Pezizomycotina</taxon>
        <taxon>Leotiomycetes</taxon>
        <taxon>Helotiales</taxon>
        <taxon>Sclerotiniaceae</taxon>
        <taxon>Monilinia</taxon>
    </lineage>
</organism>
<dbReference type="AlphaFoldDB" id="A0A8A3PDD9"/>
<dbReference type="EMBL" id="CP063407">
    <property type="protein sequence ID" value="QSZ33099.1"/>
    <property type="molecule type" value="Genomic_DNA"/>
</dbReference>
<reference evidence="1" key="1">
    <citation type="submission" date="2020-10" db="EMBL/GenBank/DDBJ databases">
        <title>Genome Sequence of Monilinia vaccinii-corymbosi Sheds Light on Mummy Berry Disease Infection of Blueberry and Mating Type.</title>
        <authorList>
            <person name="Yow A.G."/>
            <person name="Zhang Y."/>
            <person name="Bansal K."/>
            <person name="Eacker S.M."/>
            <person name="Sullivan S."/>
            <person name="Liachko I."/>
            <person name="Cubeta M.A."/>
            <person name="Rollins J.A."/>
            <person name="Ashrafi H."/>
        </authorList>
    </citation>
    <scope>NUCLEOTIDE SEQUENCE</scope>
    <source>
        <strain evidence="1">RL-1</strain>
    </source>
</reference>